<evidence type="ECO:0000313" key="10">
    <source>
        <dbReference type="EMBL" id="MCT8328391.1"/>
    </source>
</evidence>
<dbReference type="InterPro" id="IPR001958">
    <property type="entry name" value="Tet-R_TetA/multi-R_MdtG-like"/>
</dbReference>
<dbReference type="RefSeq" id="WP_261493823.1">
    <property type="nucleotide sequence ID" value="NZ_JAOCQF010000001.1"/>
</dbReference>
<dbReference type="Gene3D" id="1.20.1250.20">
    <property type="entry name" value="MFS general substrate transporter like domains"/>
    <property type="match status" value="1"/>
</dbReference>
<feature type="transmembrane region" description="Helical" evidence="8">
    <location>
        <begin position="248"/>
        <end position="270"/>
    </location>
</feature>
<evidence type="ECO:0000256" key="4">
    <source>
        <dbReference type="ARBA" id="ARBA00022448"/>
    </source>
</evidence>
<evidence type="ECO:0000256" key="8">
    <source>
        <dbReference type="SAM" id="Phobius"/>
    </source>
</evidence>
<keyword evidence="7 8" id="KW-0472">Membrane</keyword>
<evidence type="ECO:0000256" key="1">
    <source>
        <dbReference type="ARBA" id="ARBA00003279"/>
    </source>
</evidence>
<dbReference type="PRINTS" id="PR01035">
    <property type="entry name" value="TCRTETA"/>
</dbReference>
<name>A0ABT2NHJ6_9RHOB</name>
<organism evidence="10 11">
    <name type="scientific">Albidovulum sediminis</name>
    <dbReference type="NCBI Taxonomy" id="3066345"/>
    <lineage>
        <taxon>Bacteria</taxon>
        <taxon>Pseudomonadati</taxon>
        <taxon>Pseudomonadota</taxon>
        <taxon>Alphaproteobacteria</taxon>
        <taxon>Rhodobacterales</taxon>
        <taxon>Paracoccaceae</taxon>
        <taxon>Albidovulum</taxon>
    </lineage>
</organism>
<comment type="caution">
    <text evidence="10">The sequence shown here is derived from an EMBL/GenBank/DDBJ whole genome shotgun (WGS) entry which is preliminary data.</text>
</comment>
<dbReference type="CDD" id="cd17388">
    <property type="entry name" value="MFS_TetA"/>
    <property type="match status" value="1"/>
</dbReference>
<sequence length="407" mass="42825">MQNRLALIFILATVAIDSIGIGIIFPVMPDLMRDVTGASLADAALWGGVLATAFAAMQFLCGPVVGNLSDRFGRRPVMLAALATMALDYLVMALAQSVWLLLAARVVAGATAATYATAGAYVADVSGPEARARNFGLIGAAFGVGFVLGPLIGGAASVLDVRAPFYAAAAIAAANFVFGYFILPESLPENRRRAISIARANPFASFRAIGHLPGLRRYLVVMFLYTVCFTAYPAVWSYFGAAQFGWDGWWNGLSLAFFGIFMALVQGLGVGPATRIWGEERTAVYGSAMHVLTFGFYGLVTSGFWAIAFTPVAALGDVAGPAMQGRMTNLTPEDQQGELQGVIASVSAVASTASPLLMTWIFAHFTRAGAPHHWPGAPFMLSAAIMVVCVLILVAPARAAALPTRQT</sequence>
<evidence type="ECO:0000256" key="2">
    <source>
        <dbReference type="ARBA" id="ARBA00004141"/>
    </source>
</evidence>
<comment type="function">
    <text evidence="1">Resistance to tetracycline by an active tetracycline efflux. This is an energy-dependent process that decreases the accumulation of the antibiotic in whole cells. This protein functions as a metal-tetracycline/H(+) antiporter.</text>
</comment>
<evidence type="ECO:0000256" key="7">
    <source>
        <dbReference type="ARBA" id="ARBA00023136"/>
    </source>
</evidence>
<keyword evidence="6 8" id="KW-1133">Transmembrane helix</keyword>
<keyword evidence="4" id="KW-0813">Transport</keyword>
<keyword evidence="11" id="KW-1185">Reference proteome</keyword>
<feature type="domain" description="Major facilitator superfamily (MFS) profile" evidence="9">
    <location>
        <begin position="6"/>
        <end position="401"/>
    </location>
</feature>
<feature type="transmembrane region" description="Helical" evidence="8">
    <location>
        <begin position="44"/>
        <end position="65"/>
    </location>
</feature>
<proteinExistence type="inferred from homology"/>
<dbReference type="PANTHER" id="PTHR23504:SF15">
    <property type="entry name" value="MAJOR FACILITATOR SUPERFAMILY (MFS) PROFILE DOMAIN-CONTAINING PROTEIN"/>
    <property type="match status" value="1"/>
</dbReference>
<feature type="transmembrane region" description="Helical" evidence="8">
    <location>
        <begin position="135"/>
        <end position="159"/>
    </location>
</feature>
<evidence type="ECO:0000313" key="11">
    <source>
        <dbReference type="Proteomes" id="UP001205601"/>
    </source>
</evidence>
<dbReference type="InterPro" id="IPR011701">
    <property type="entry name" value="MFS"/>
</dbReference>
<evidence type="ECO:0000259" key="9">
    <source>
        <dbReference type="PROSITE" id="PS50850"/>
    </source>
</evidence>
<dbReference type="PROSITE" id="PS00216">
    <property type="entry name" value="SUGAR_TRANSPORT_1"/>
    <property type="match status" value="1"/>
</dbReference>
<evidence type="ECO:0000256" key="5">
    <source>
        <dbReference type="ARBA" id="ARBA00022692"/>
    </source>
</evidence>
<feature type="transmembrane region" description="Helical" evidence="8">
    <location>
        <begin position="102"/>
        <end position="123"/>
    </location>
</feature>
<comment type="subcellular location">
    <subcellularLocation>
        <location evidence="2">Membrane</location>
        <topology evidence="2">Multi-pass membrane protein</topology>
    </subcellularLocation>
</comment>
<keyword evidence="5 8" id="KW-0812">Transmembrane</keyword>
<dbReference type="Pfam" id="PF07690">
    <property type="entry name" value="MFS_1"/>
    <property type="match status" value="1"/>
</dbReference>
<accession>A0ABT2NHJ6</accession>
<gene>
    <name evidence="10" type="ORF">N5I32_02580</name>
</gene>
<feature type="transmembrane region" description="Helical" evidence="8">
    <location>
        <begin position="377"/>
        <end position="397"/>
    </location>
</feature>
<feature type="transmembrane region" description="Helical" evidence="8">
    <location>
        <begin position="218"/>
        <end position="236"/>
    </location>
</feature>
<feature type="transmembrane region" description="Helical" evidence="8">
    <location>
        <begin position="77"/>
        <end position="96"/>
    </location>
</feature>
<dbReference type="Proteomes" id="UP001205601">
    <property type="component" value="Unassembled WGS sequence"/>
</dbReference>
<dbReference type="InterPro" id="IPR036259">
    <property type="entry name" value="MFS_trans_sf"/>
</dbReference>
<dbReference type="SUPFAM" id="SSF103473">
    <property type="entry name" value="MFS general substrate transporter"/>
    <property type="match status" value="1"/>
</dbReference>
<reference evidence="11" key="1">
    <citation type="submission" date="2023-07" db="EMBL/GenBank/DDBJ databases">
        <title>Defluviimonas sediminis sp. nov., isolated from mangrove sediment.</title>
        <authorList>
            <person name="Liu L."/>
            <person name="Li J."/>
            <person name="Huang Y."/>
            <person name="Pan J."/>
            <person name="Li M."/>
        </authorList>
    </citation>
    <scope>NUCLEOTIDE SEQUENCE [LARGE SCALE GENOMIC DNA]</scope>
    <source>
        <strain evidence="11">FT324</strain>
    </source>
</reference>
<dbReference type="PANTHER" id="PTHR23504">
    <property type="entry name" value="MAJOR FACILITATOR SUPERFAMILY DOMAIN-CONTAINING PROTEIN 10"/>
    <property type="match status" value="1"/>
</dbReference>
<protein>
    <submittedName>
        <fullName evidence="10">TCR/Tet family MFS transporter</fullName>
    </submittedName>
</protein>
<dbReference type="PROSITE" id="PS50850">
    <property type="entry name" value="MFS"/>
    <property type="match status" value="1"/>
</dbReference>
<dbReference type="EMBL" id="JAOCQF010000001">
    <property type="protein sequence ID" value="MCT8328391.1"/>
    <property type="molecule type" value="Genomic_DNA"/>
</dbReference>
<evidence type="ECO:0000256" key="6">
    <source>
        <dbReference type="ARBA" id="ARBA00022989"/>
    </source>
</evidence>
<comment type="similarity">
    <text evidence="3">Belongs to the major facilitator superfamily. TCR/Tet family.</text>
</comment>
<dbReference type="InterPro" id="IPR005829">
    <property type="entry name" value="Sugar_transporter_CS"/>
</dbReference>
<feature type="transmembrane region" description="Helical" evidence="8">
    <location>
        <begin position="165"/>
        <end position="183"/>
    </location>
</feature>
<evidence type="ECO:0000256" key="3">
    <source>
        <dbReference type="ARBA" id="ARBA00007520"/>
    </source>
</evidence>
<dbReference type="InterPro" id="IPR020846">
    <property type="entry name" value="MFS_dom"/>
</dbReference>